<accession>A0A1V0S9R6</accession>
<reference evidence="2" key="1">
    <citation type="journal article" date="2017" name="Science">
        <title>Giant viruses with an expanded complement of translation system components.</title>
        <authorList>
            <person name="Schulz F."/>
            <person name="Yutin N."/>
            <person name="Ivanova N.N."/>
            <person name="Ortega D.R."/>
            <person name="Lee T.K."/>
            <person name="Vierheilig J."/>
            <person name="Daims H."/>
            <person name="Horn M."/>
            <person name="Wagner M."/>
            <person name="Jensen G.J."/>
            <person name="Kyrpides N.C."/>
            <person name="Koonin E.V."/>
            <person name="Woyke T."/>
        </authorList>
    </citation>
    <scope>NUCLEOTIDE SEQUENCE</scope>
    <source>
        <strain evidence="2">CTV1</strain>
    </source>
</reference>
<evidence type="ECO:0000256" key="1">
    <source>
        <dbReference type="SAM" id="MobiDB-lite"/>
    </source>
</evidence>
<proteinExistence type="predicted"/>
<dbReference type="EMBL" id="KY684083">
    <property type="protein sequence ID" value="ARF08456.1"/>
    <property type="molecule type" value="Genomic_DNA"/>
</dbReference>
<evidence type="ECO:0000313" key="2">
    <source>
        <dbReference type="EMBL" id="ARF08456.1"/>
    </source>
</evidence>
<sequence>MNMLNINKCKKDNENKQSEEDFTGKKELLKKIPRNIPRNIPAGPAFIPAGPAIVFNAR</sequence>
<feature type="region of interest" description="Disordered" evidence="1">
    <location>
        <begin position="1"/>
        <end position="22"/>
    </location>
</feature>
<name>A0A1V0S9R6_9VIRU</name>
<protein>
    <submittedName>
        <fullName evidence="2">Uncharacterized protein</fullName>
    </submittedName>
</protein>
<feature type="compositionally biased region" description="Basic and acidic residues" evidence="1">
    <location>
        <begin position="9"/>
        <end position="22"/>
    </location>
</feature>
<gene>
    <name evidence="2" type="ORF">Catovirus_1_506</name>
</gene>
<organism evidence="2">
    <name type="scientific">Catovirus CTV1</name>
    <dbReference type="NCBI Taxonomy" id="1977631"/>
    <lineage>
        <taxon>Viruses</taxon>
        <taxon>Varidnaviria</taxon>
        <taxon>Bamfordvirae</taxon>
        <taxon>Nucleocytoviricota</taxon>
        <taxon>Megaviricetes</taxon>
        <taxon>Imitervirales</taxon>
        <taxon>Mimiviridae</taxon>
        <taxon>Klosneuvirinae</taxon>
        <taxon>Catovirus</taxon>
    </lineage>
</organism>